<proteinExistence type="predicted"/>
<evidence type="ECO:0000313" key="2">
    <source>
        <dbReference type="EMBL" id="SAI85278.1"/>
    </source>
</evidence>
<evidence type="ECO:0000256" key="1">
    <source>
        <dbReference type="SAM" id="Phobius"/>
    </source>
</evidence>
<organism evidence="2 3">
    <name type="scientific">Saccharolobus solfataricus</name>
    <name type="common">Sulfolobus solfataricus</name>
    <dbReference type="NCBI Taxonomy" id="2287"/>
    <lineage>
        <taxon>Archaea</taxon>
        <taxon>Thermoproteota</taxon>
        <taxon>Thermoprotei</taxon>
        <taxon>Sulfolobales</taxon>
        <taxon>Sulfolobaceae</taxon>
        <taxon>Saccharolobus</taxon>
    </lineage>
</organism>
<sequence length="75" mass="8736">MIRELKALGMEKSSFLTWFRNKGFIILKAFSLLVVLLLKYFTGLNLGAKRIARLIKSIYQASGEIKKLFKRKRKT</sequence>
<dbReference type="Pfam" id="PF04693">
    <property type="entry name" value="DDE_Tnp_2"/>
    <property type="match status" value="1"/>
</dbReference>
<keyword evidence="1" id="KW-0812">Transmembrane</keyword>
<keyword evidence="1" id="KW-1133">Transmembrane helix</keyword>
<dbReference type="EMBL" id="LT549890">
    <property type="protein sequence ID" value="SAI85278.1"/>
    <property type="molecule type" value="Genomic_DNA"/>
</dbReference>
<feature type="transmembrane region" description="Helical" evidence="1">
    <location>
        <begin position="23"/>
        <end position="41"/>
    </location>
</feature>
<protein>
    <submittedName>
        <fullName evidence="2">ORF3 in transposon ISC1217</fullName>
    </submittedName>
</protein>
<accession>A0A157T310</accession>
<dbReference type="PATRIC" id="fig|2287.9.peg.1805"/>
<keyword evidence="1" id="KW-0472">Membrane</keyword>
<dbReference type="InterPro" id="IPR006783">
    <property type="entry name" value="Transposase_ISC1217"/>
</dbReference>
<dbReference type="Proteomes" id="UP000076770">
    <property type="component" value="Chromosome i"/>
</dbReference>
<name>A0A157T310_SACSO</name>
<reference evidence="3" key="1">
    <citation type="submission" date="2016-04" db="EMBL/GenBank/DDBJ databases">
        <authorList>
            <person name="Shah S.A."/>
            <person name="Garrett R.A."/>
        </authorList>
    </citation>
    <scope>NUCLEOTIDE SEQUENCE [LARGE SCALE GENOMIC DNA]</scope>
    <source>
        <strain evidence="3">ATCC 35091 / DSM 1616 / JCM 8930 / NBRC 15331 / P1</strain>
    </source>
</reference>
<evidence type="ECO:0000313" key="3">
    <source>
        <dbReference type="Proteomes" id="UP000076770"/>
    </source>
</evidence>
<gene>
    <name evidence="2" type="ORF">SSOP1_1724</name>
</gene>
<dbReference type="AlphaFoldDB" id="A0A157T310"/>